<dbReference type="Pfam" id="PF00576">
    <property type="entry name" value="Transthyretin"/>
    <property type="match status" value="1"/>
</dbReference>
<dbReference type="GO" id="GO:0033971">
    <property type="term" value="F:hydroxyisourate hydrolase activity"/>
    <property type="evidence" value="ECO:0007669"/>
    <property type="project" value="UniProtKB-EC"/>
</dbReference>
<dbReference type="InterPro" id="IPR023416">
    <property type="entry name" value="Transthyretin/HIU_hydrolase_d"/>
</dbReference>
<dbReference type="AlphaFoldDB" id="A0ABD4UKK2"/>
<evidence type="ECO:0000259" key="1">
    <source>
        <dbReference type="Pfam" id="PF00576"/>
    </source>
</evidence>
<feature type="domain" description="Transthyretin/hydroxyisourate hydrolase" evidence="1">
    <location>
        <begin position="4"/>
        <end position="110"/>
    </location>
</feature>
<name>A0ABD4UKK2_9BURK</name>
<reference evidence="2 3" key="2">
    <citation type="journal article" date="2017" name="Front. Microbiol.">
        <title>Genomics Reveals a Unique Clone of Burkholderia cenocepacia Harboring an Actively Excising Novel Genomic Island.</title>
        <authorList>
            <person name="Patil P.P."/>
            <person name="Mali S."/>
            <person name="Midha S."/>
            <person name="Gautam V."/>
            <person name="Dash L."/>
            <person name="Kumar S."/>
            <person name="Shastri J."/>
            <person name="Singhal L."/>
            <person name="Patil P.B."/>
        </authorList>
    </citation>
    <scope>NUCLEOTIDE SEQUENCE [LARGE SCALE GENOMIC DNA]</scope>
    <source>
        <strain evidence="2 3">BC-19</strain>
    </source>
</reference>
<organism evidence="2 3">
    <name type="scientific">Burkholderia cenocepacia</name>
    <dbReference type="NCBI Taxonomy" id="95486"/>
    <lineage>
        <taxon>Bacteria</taxon>
        <taxon>Pseudomonadati</taxon>
        <taxon>Pseudomonadota</taxon>
        <taxon>Betaproteobacteria</taxon>
        <taxon>Burkholderiales</taxon>
        <taxon>Burkholderiaceae</taxon>
        <taxon>Burkholderia</taxon>
        <taxon>Burkholderia cepacia complex</taxon>
    </lineage>
</organism>
<dbReference type="RefSeq" id="WP_080323227.1">
    <property type="nucleotide sequence ID" value="NZ_JYMX02000026.1"/>
</dbReference>
<evidence type="ECO:0000313" key="2">
    <source>
        <dbReference type="EMBL" id="MCW3714895.1"/>
    </source>
</evidence>
<dbReference type="PANTHER" id="PTHR10395">
    <property type="entry name" value="URICASE AND TRANSTHYRETIN-RELATED"/>
    <property type="match status" value="1"/>
</dbReference>
<dbReference type="PANTHER" id="PTHR10395:SF7">
    <property type="entry name" value="5-HYDROXYISOURATE HYDROLASE"/>
    <property type="match status" value="1"/>
</dbReference>
<dbReference type="Proteomes" id="UP000191686">
    <property type="component" value="Unassembled WGS sequence"/>
</dbReference>
<gene>
    <name evidence="2" type="ORF">UE95_026755</name>
</gene>
<dbReference type="EC" id="3.5.2.17" evidence="2"/>
<dbReference type="SUPFAM" id="SSF49472">
    <property type="entry name" value="Transthyretin (synonym: prealbumin)"/>
    <property type="match status" value="1"/>
</dbReference>
<keyword evidence="2" id="KW-0378">Hydrolase</keyword>
<comment type="caution">
    <text evidence="2">The sequence shown here is derived from an EMBL/GenBank/DDBJ whole genome shotgun (WGS) entry which is preliminary data.</text>
</comment>
<reference evidence="2 3" key="1">
    <citation type="journal article" date="2017" name="Front. Microbiol.">
        <title>Genomics reveals a unique clone of Burkholderia cenocepacia harbouring an actively excising novel genomic island.</title>
        <authorList>
            <person name="Patil P."/>
            <person name="Mali S."/>
            <person name="Midha S."/>
            <person name="Gautam V."/>
            <person name="Dash L."/>
            <person name="Kumar S."/>
            <person name="Shastri J."/>
            <person name="Singhal L."/>
            <person name="Patil P.B."/>
        </authorList>
    </citation>
    <scope>NUCLEOTIDE SEQUENCE [LARGE SCALE GENOMIC DNA]</scope>
    <source>
        <strain evidence="2 3">BC-19</strain>
    </source>
</reference>
<proteinExistence type="predicted"/>
<sequence>MTGISTHLLDVATGRPITGVRIELFDLGEQPPALVARAVSNAEGRNDAPMLDGELARRGEFELRLHLGGYFKVADALTDIVPVRFTVADPARHHHVPVACSPWYVSVYRGS</sequence>
<evidence type="ECO:0000313" key="3">
    <source>
        <dbReference type="Proteomes" id="UP000191686"/>
    </source>
</evidence>
<accession>A0ABD4UKK2</accession>
<dbReference type="InterPro" id="IPR036817">
    <property type="entry name" value="Transthyretin/HIU_hydrolase_sf"/>
</dbReference>
<dbReference type="Gene3D" id="2.60.40.180">
    <property type="entry name" value="Transthyretin/hydroxyisourate hydrolase domain"/>
    <property type="match status" value="1"/>
</dbReference>
<dbReference type="EMBL" id="JYMX02000026">
    <property type="protein sequence ID" value="MCW3714895.1"/>
    <property type="molecule type" value="Genomic_DNA"/>
</dbReference>
<protein>
    <submittedName>
        <fullName evidence="2">Hydroxyisourate hydrolase</fullName>
        <ecNumber evidence="2">3.5.2.17</ecNumber>
    </submittedName>
</protein>